<accession>A0A392TUD0</accession>
<dbReference type="EMBL" id="LXQA010648236">
    <property type="protein sequence ID" value="MCI64047.1"/>
    <property type="molecule type" value="Genomic_DNA"/>
</dbReference>
<organism evidence="2 3">
    <name type="scientific">Trifolium medium</name>
    <dbReference type="NCBI Taxonomy" id="97028"/>
    <lineage>
        <taxon>Eukaryota</taxon>
        <taxon>Viridiplantae</taxon>
        <taxon>Streptophyta</taxon>
        <taxon>Embryophyta</taxon>
        <taxon>Tracheophyta</taxon>
        <taxon>Spermatophyta</taxon>
        <taxon>Magnoliopsida</taxon>
        <taxon>eudicotyledons</taxon>
        <taxon>Gunneridae</taxon>
        <taxon>Pentapetalae</taxon>
        <taxon>rosids</taxon>
        <taxon>fabids</taxon>
        <taxon>Fabales</taxon>
        <taxon>Fabaceae</taxon>
        <taxon>Papilionoideae</taxon>
        <taxon>50 kb inversion clade</taxon>
        <taxon>NPAAA clade</taxon>
        <taxon>Hologalegina</taxon>
        <taxon>IRL clade</taxon>
        <taxon>Trifolieae</taxon>
        <taxon>Trifolium</taxon>
    </lineage>
</organism>
<name>A0A392TUD0_9FABA</name>
<evidence type="ECO:0000313" key="3">
    <source>
        <dbReference type="Proteomes" id="UP000265520"/>
    </source>
</evidence>
<feature type="region of interest" description="Disordered" evidence="1">
    <location>
        <begin position="1"/>
        <end position="21"/>
    </location>
</feature>
<sequence length="43" mass="4880">WGNTQGQAPTQQPPQPRPPSRMEETLTKFMQMTQGNFEAMKSS</sequence>
<feature type="compositionally biased region" description="Low complexity" evidence="1">
    <location>
        <begin position="1"/>
        <end position="10"/>
    </location>
</feature>
<protein>
    <submittedName>
        <fullName evidence="2">Uncharacterized protein</fullName>
    </submittedName>
</protein>
<evidence type="ECO:0000313" key="2">
    <source>
        <dbReference type="EMBL" id="MCI64047.1"/>
    </source>
</evidence>
<evidence type="ECO:0000256" key="1">
    <source>
        <dbReference type="SAM" id="MobiDB-lite"/>
    </source>
</evidence>
<feature type="non-terminal residue" evidence="2">
    <location>
        <position position="1"/>
    </location>
</feature>
<keyword evidence="3" id="KW-1185">Reference proteome</keyword>
<reference evidence="2 3" key="1">
    <citation type="journal article" date="2018" name="Front. Plant Sci.">
        <title>Red Clover (Trifolium pratense) and Zigzag Clover (T. medium) - A Picture of Genomic Similarities and Differences.</title>
        <authorList>
            <person name="Dluhosova J."/>
            <person name="Istvanek J."/>
            <person name="Nedelnik J."/>
            <person name="Repkova J."/>
        </authorList>
    </citation>
    <scope>NUCLEOTIDE SEQUENCE [LARGE SCALE GENOMIC DNA]</scope>
    <source>
        <strain evidence="3">cv. 10/8</strain>
        <tissue evidence="2">Leaf</tissue>
    </source>
</reference>
<proteinExistence type="predicted"/>
<comment type="caution">
    <text evidence="2">The sequence shown here is derived from an EMBL/GenBank/DDBJ whole genome shotgun (WGS) entry which is preliminary data.</text>
</comment>
<dbReference type="AlphaFoldDB" id="A0A392TUD0"/>
<dbReference type="Proteomes" id="UP000265520">
    <property type="component" value="Unassembled WGS sequence"/>
</dbReference>